<keyword evidence="8" id="KW-1185">Reference proteome</keyword>
<feature type="compositionally biased region" description="Basic and acidic residues" evidence="4">
    <location>
        <begin position="326"/>
        <end position="346"/>
    </location>
</feature>
<feature type="region of interest" description="Disordered" evidence="4">
    <location>
        <begin position="43"/>
        <end position="215"/>
    </location>
</feature>
<feature type="domain" description="Ribosomal RNA-processing protein 14 N-terminal" evidence="6">
    <location>
        <begin position="15"/>
        <end position="62"/>
    </location>
</feature>
<dbReference type="Proteomes" id="UP001497497">
    <property type="component" value="Unassembled WGS sequence"/>
</dbReference>
<feature type="compositionally biased region" description="Basic and acidic residues" evidence="4">
    <location>
        <begin position="104"/>
        <end position="115"/>
    </location>
</feature>
<dbReference type="GO" id="GO:0042273">
    <property type="term" value="P:ribosomal large subunit biogenesis"/>
    <property type="evidence" value="ECO:0007669"/>
    <property type="project" value="TreeGrafter"/>
</dbReference>
<dbReference type="GO" id="GO:0042274">
    <property type="term" value="P:ribosomal small subunit biogenesis"/>
    <property type="evidence" value="ECO:0007669"/>
    <property type="project" value="TreeGrafter"/>
</dbReference>
<organism evidence="7 8">
    <name type="scientific">Lymnaea stagnalis</name>
    <name type="common">Great pond snail</name>
    <name type="synonym">Helix stagnalis</name>
    <dbReference type="NCBI Taxonomy" id="6523"/>
    <lineage>
        <taxon>Eukaryota</taxon>
        <taxon>Metazoa</taxon>
        <taxon>Spiralia</taxon>
        <taxon>Lophotrochozoa</taxon>
        <taxon>Mollusca</taxon>
        <taxon>Gastropoda</taxon>
        <taxon>Heterobranchia</taxon>
        <taxon>Euthyneura</taxon>
        <taxon>Panpulmonata</taxon>
        <taxon>Hygrophila</taxon>
        <taxon>Lymnaeoidea</taxon>
        <taxon>Lymnaeidae</taxon>
        <taxon>Lymnaea</taxon>
    </lineage>
</organism>
<evidence type="ECO:0000313" key="8">
    <source>
        <dbReference type="Proteomes" id="UP001497497"/>
    </source>
</evidence>
<comment type="caution">
    <text evidence="7">The sequence shown here is derived from an EMBL/GenBank/DDBJ whole genome shotgun (WGS) entry which is preliminary data.</text>
</comment>
<feature type="region of interest" description="Disordered" evidence="4">
    <location>
        <begin position="305"/>
        <end position="363"/>
    </location>
</feature>
<name>A0AAV2GZ38_LYMST</name>
<dbReference type="InterPro" id="IPR007019">
    <property type="entry name" value="SURF6"/>
</dbReference>
<feature type="compositionally biased region" description="Basic residues" evidence="4">
    <location>
        <begin position="116"/>
        <end position="133"/>
    </location>
</feature>
<evidence type="ECO:0008006" key="9">
    <source>
        <dbReference type="Google" id="ProtNLM"/>
    </source>
</evidence>
<dbReference type="InterPro" id="IPR029188">
    <property type="entry name" value="Rrp14_N"/>
</dbReference>
<dbReference type="GO" id="GO:0003677">
    <property type="term" value="F:DNA binding"/>
    <property type="evidence" value="ECO:0007669"/>
    <property type="project" value="TreeGrafter"/>
</dbReference>
<dbReference type="GO" id="GO:0005730">
    <property type="term" value="C:nucleolus"/>
    <property type="evidence" value="ECO:0007669"/>
    <property type="project" value="TreeGrafter"/>
</dbReference>
<evidence type="ECO:0000259" key="5">
    <source>
        <dbReference type="Pfam" id="PF04935"/>
    </source>
</evidence>
<proteinExistence type="inferred from homology"/>
<evidence type="ECO:0000256" key="4">
    <source>
        <dbReference type="SAM" id="MobiDB-lite"/>
    </source>
</evidence>
<keyword evidence="3" id="KW-0539">Nucleus</keyword>
<feature type="compositionally biased region" description="Basic and acidic residues" evidence="4">
    <location>
        <begin position="134"/>
        <end position="156"/>
    </location>
</feature>
<comment type="subcellular location">
    <subcellularLocation>
        <location evidence="1">Nucleus</location>
    </subcellularLocation>
</comment>
<dbReference type="AlphaFoldDB" id="A0AAV2GZ38"/>
<reference evidence="7 8" key="1">
    <citation type="submission" date="2024-04" db="EMBL/GenBank/DDBJ databases">
        <authorList>
            <consortium name="Genoscope - CEA"/>
            <person name="William W."/>
        </authorList>
    </citation>
    <scope>NUCLEOTIDE SEQUENCE [LARGE SCALE GENOMIC DNA]</scope>
</reference>
<evidence type="ECO:0000313" key="7">
    <source>
        <dbReference type="EMBL" id="CAL1526511.1"/>
    </source>
</evidence>
<feature type="compositionally biased region" description="Basic residues" evidence="4">
    <location>
        <begin position="347"/>
        <end position="363"/>
    </location>
</feature>
<dbReference type="PANTHER" id="PTHR14369:SF0">
    <property type="entry name" value="SURFEIT LOCUS PROTEIN 6"/>
    <property type="match status" value="1"/>
</dbReference>
<evidence type="ECO:0000256" key="3">
    <source>
        <dbReference type="ARBA" id="ARBA00023242"/>
    </source>
</evidence>
<dbReference type="PANTHER" id="PTHR14369">
    <property type="entry name" value="SURFEIT LOCUS PROTEIN 6"/>
    <property type="match status" value="1"/>
</dbReference>
<dbReference type="Pfam" id="PF04935">
    <property type="entry name" value="SURF6"/>
    <property type="match status" value="1"/>
</dbReference>
<sequence>MSGSDGEDTLQKTKSDNLHFKALLDLIPPQFYFNFEDKQEIFGNVSDDEDLPDPKKRKKKKKPLSNLSVTQITELRQQGVTLGDKKGNGKKDNGSGHVVNGAGDKSEEYSIETKHQGKKLSRTSNSKKKVKEHQRRESRLEELKERLRAKLEEIKARKSNSAGTNTQDEKRLKRQEKKVNAKLKSKDKGDQKQQQLKAVANGLKSPPQNKILNENGVPVTSKFDFSVISFGNDRHKSSDLHGKDYKRLLERVEKQKEKVEKLKEKDPEAGKKLEQKIQWQNVINKAQGEKVKDNPELLKKAFKRKEKLKERKQKKWGERVQNVESVKQKKQDKRQANIDKRKDAKKEKKRKHLIKKGRIIPGF</sequence>
<dbReference type="GO" id="GO:0003723">
    <property type="term" value="F:RNA binding"/>
    <property type="evidence" value="ECO:0007669"/>
    <property type="project" value="TreeGrafter"/>
</dbReference>
<dbReference type="EMBL" id="CAXITT010000006">
    <property type="protein sequence ID" value="CAL1526511.1"/>
    <property type="molecule type" value="Genomic_DNA"/>
</dbReference>
<protein>
    <recommendedName>
        <fullName evidence="9">Ribosomal RNA-processing protein 14/surfeit locus protein 6 C-terminal domain-containing protein</fullName>
    </recommendedName>
</protein>
<evidence type="ECO:0000259" key="6">
    <source>
        <dbReference type="Pfam" id="PF15459"/>
    </source>
</evidence>
<feature type="domain" description="Ribosomal RNA-processing protein 14/surfeit locus protein 6 C-terminal" evidence="5">
    <location>
        <begin position="169"/>
        <end position="351"/>
    </location>
</feature>
<feature type="compositionally biased region" description="Basic residues" evidence="4">
    <location>
        <begin position="172"/>
        <end position="183"/>
    </location>
</feature>
<gene>
    <name evidence="7" type="ORF">GSLYS_00000688001</name>
</gene>
<feature type="compositionally biased region" description="Polar residues" evidence="4">
    <location>
        <begin position="65"/>
        <end position="80"/>
    </location>
</feature>
<dbReference type="Pfam" id="PF15459">
    <property type="entry name" value="RRP14"/>
    <property type="match status" value="1"/>
</dbReference>
<feature type="compositionally biased region" description="Basic residues" evidence="4">
    <location>
        <begin position="305"/>
        <end position="314"/>
    </location>
</feature>
<dbReference type="InterPro" id="IPR029190">
    <property type="entry name" value="Rrp14/SURF6_C"/>
</dbReference>
<accession>A0AAV2GZ38</accession>
<evidence type="ECO:0000256" key="1">
    <source>
        <dbReference type="ARBA" id="ARBA00004123"/>
    </source>
</evidence>
<evidence type="ECO:0000256" key="2">
    <source>
        <dbReference type="ARBA" id="ARBA00005904"/>
    </source>
</evidence>
<comment type="similarity">
    <text evidence="2">Belongs to the SURF6 family.</text>
</comment>
<feature type="compositionally biased region" description="Basic and acidic residues" evidence="4">
    <location>
        <begin position="83"/>
        <end position="94"/>
    </location>
</feature>